<evidence type="ECO:0000256" key="2">
    <source>
        <dbReference type="SAM" id="MobiDB-lite"/>
    </source>
</evidence>
<feature type="domain" description="SS18 N-terminal" evidence="3">
    <location>
        <begin position="50"/>
        <end position="105"/>
    </location>
</feature>
<dbReference type="OMA" id="NKQDIGT"/>
<dbReference type="Proteomes" id="UP000824469">
    <property type="component" value="Unassembled WGS sequence"/>
</dbReference>
<accession>A0AA38LFG6</accession>
<evidence type="ECO:0000313" key="4">
    <source>
        <dbReference type="EMBL" id="KAH9322429.1"/>
    </source>
</evidence>
<sequence length="273" mass="29346">AEERVRSISDSAAQGEEEEEKEENKSWRWKMQQHLMQMQPMMAAAYASNTITTDHIQKYLDENKQLILAIMDNQNLGKLNECAQYQAKLQQNLMYLAAIADSQPQAPAAHAQIPPNAVMQSGGHFMQHQQAQQQVNPQSLMAARSSMLYAQQPMAALHQAQQQQQQQSIHSQLGINSGGSNGLHILHGEANLGGNGPLSSGGFPDFGRGSGTSGEGIQGNRGLCVDRGANKQDGVGTENPHPGSGGGRGSLTGGQNADESEQSYLKASEEEGN</sequence>
<protein>
    <recommendedName>
        <fullName evidence="3">SS18 N-terminal domain-containing protein</fullName>
    </recommendedName>
</protein>
<dbReference type="AlphaFoldDB" id="A0AA38LFG6"/>
<gene>
    <name evidence="4" type="ORF">KI387_017068</name>
</gene>
<feature type="compositionally biased region" description="Gly residues" evidence="2">
    <location>
        <begin position="208"/>
        <end position="219"/>
    </location>
</feature>
<feature type="region of interest" description="Disordered" evidence="2">
    <location>
        <begin position="196"/>
        <end position="273"/>
    </location>
</feature>
<dbReference type="InterPro" id="IPR007726">
    <property type="entry name" value="SS18_N"/>
</dbReference>
<feature type="region of interest" description="Disordered" evidence="2">
    <location>
        <begin position="1"/>
        <end position="25"/>
    </location>
</feature>
<keyword evidence="5" id="KW-1185">Reference proteome</keyword>
<evidence type="ECO:0000256" key="1">
    <source>
        <dbReference type="ARBA" id="ARBA00007945"/>
    </source>
</evidence>
<name>A0AA38LFG6_TAXCH</name>
<dbReference type="Pfam" id="PF05030">
    <property type="entry name" value="SSXT"/>
    <property type="match status" value="1"/>
</dbReference>
<feature type="non-terminal residue" evidence="4">
    <location>
        <position position="273"/>
    </location>
</feature>
<comment type="caution">
    <text evidence="4">The sequence shown here is derived from an EMBL/GenBank/DDBJ whole genome shotgun (WGS) entry which is preliminary data.</text>
</comment>
<proteinExistence type="inferred from homology"/>
<dbReference type="EMBL" id="JAHRHJ020000003">
    <property type="protein sequence ID" value="KAH9322429.1"/>
    <property type="molecule type" value="Genomic_DNA"/>
</dbReference>
<reference evidence="4 5" key="1">
    <citation type="journal article" date="2021" name="Nat. Plants">
        <title>The Taxus genome provides insights into paclitaxel biosynthesis.</title>
        <authorList>
            <person name="Xiong X."/>
            <person name="Gou J."/>
            <person name="Liao Q."/>
            <person name="Li Y."/>
            <person name="Zhou Q."/>
            <person name="Bi G."/>
            <person name="Li C."/>
            <person name="Du R."/>
            <person name="Wang X."/>
            <person name="Sun T."/>
            <person name="Guo L."/>
            <person name="Liang H."/>
            <person name="Lu P."/>
            <person name="Wu Y."/>
            <person name="Zhang Z."/>
            <person name="Ro D.K."/>
            <person name="Shang Y."/>
            <person name="Huang S."/>
            <person name="Yan J."/>
        </authorList>
    </citation>
    <scope>NUCLEOTIDE SEQUENCE [LARGE SCALE GENOMIC DNA]</scope>
    <source>
        <strain evidence="4">Ta-2019</strain>
    </source>
</reference>
<organism evidence="4 5">
    <name type="scientific">Taxus chinensis</name>
    <name type="common">Chinese yew</name>
    <name type="synonym">Taxus wallichiana var. chinensis</name>
    <dbReference type="NCBI Taxonomy" id="29808"/>
    <lineage>
        <taxon>Eukaryota</taxon>
        <taxon>Viridiplantae</taxon>
        <taxon>Streptophyta</taxon>
        <taxon>Embryophyta</taxon>
        <taxon>Tracheophyta</taxon>
        <taxon>Spermatophyta</taxon>
        <taxon>Pinopsida</taxon>
        <taxon>Pinidae</taxon>
        <taxon>Conifers II</taxon>
        <taxon>Cupressales</taxon>
        <taxon>Taxaceae</taxon>
        <taxon>Taxus</taxon>
    </lineage>
</organism>
<comment type="similarity">
    <text evidence="1">Belongs to the SS18 family.</text>
</comment>
<feature type="compositionally biased region" description="Gly residues" evidence="2">
    <location>
        <begin position="243"/>
        <end position="252"/>
    </location>
</feature>
<evidence type="ECO:0000259" key="3">
    <source>
        <dbReference type="Pfam" id="PF05030"/>
    </source>
</evidence>
<evidence type="ECO:0000313" key="5">
    <source>
        <dbReference type="Proteomes" id="UP000824469"/>
    </source>
</evidence>